<accession>X1JAB8</accession>
<dbReference type="AlphaFoldDB" id="X1JAB8"/>
<feature type="compositionally biased region" description="Basic and acidic residues" evidence="1">
    <location>
        <begin position="1"/>
        <end position="13"/>
    </location>
</feature>
<sequence>MSKFKESVEREPTNELVEQEVANGAVAQQPTKDGLPREAFAIMGDSVDPDTWKLPHHTRAIFKALEGRIDAQRTVNWKSMPAAVAAISRGGIQGKRVKARPGEIIMAARHLAGHYQKARKSVPDALAVLI</sequence>
<dbReference type="EMBL" id="BARU01037870">
    <property type="protein sequence ID" value="GAH78440.1"/>
    <property type="molecule type" value="Genomic_DNA"/>
</dbReference>
<evidence type="ECO:0000313" key="2">
    <source>
        <dbReference type="EMBL" id="GAH78440.1"/>
    </source>
</evidence>
<evidence type="ECO:0000256" key="1">
    <source>
        <dbReference type="SAM" id="MobiDB-lite"/>
    </source>
</evidence>
<protein>
    <submittedName>
        <fullName evidence="2">Uncharacterized protein</fullName>
    </submittedName>
</protein>
<reference evidence="2" key="1">
    <citation type="journal article" date="2014" name="Front. Microbiol.">
        <title>High frequency of phylogenetically diverse reductive dehalogenase-homologous genes in deep subseafloor sedimentary metagenomes.</title>
        <authorList>
            <person name="Kawai M."/>
            <person name="Futagami T."/>
            <person name="Toyoda A."/>
            <person name="Takaki Y."/>
            <person name="Nishi S."/>
            <person name="Hori S."/>
            <person name="Arai W."/>
            <person name="Tsubouchi T."/>
            <person name="Morono Y."/>
            <person name="Uchiyama I."/>
            <person name="Ito T."/>
            <person name="Fujiyama A."/>
            <person name="Inagaki F."/>
            <person name="Takami H."/>
        </authorList>
    </citation>
    <scope>NUCLEOTIDE SEQUENCE</scope>
    <source>
        <strain evidence="2">Expedition CK06-06</strain>
    </source>
</reference>
<gene>
    <name evidence="2" type="ORF">S03H2_58939</name>
</gene>
<comment type="caution">
    <text evidence="2">The sequence shown here is derived from an EMBL/GenBank/DDBJ whole genome shotgun (WGS) entry which is preliminary data.</text>
</comment>
<proteinExistence type="predicted"/>
<feature type="region of interest" description="Disordered" evidence="1">
    <location>
        <begin position="1"/>
        <end position="33"/>
    </location>
</feature>
<organism evidence="2">
    <name type="scientific">marine sediment metagenome</name>
    <dbReference type="NCBI Taxonomy" id="412755"/>
    <lineage>
        <taxon>unclassified sequences</taxon>
        <taxon>metagenomes</taxon>
        <taxon>ecological metagenomes</taxon>
    </lineage>
</organism>
<name>X1JAB8_9ZZZZ</name>